<keyword evidence="2" id="KW-0808">Transferase</keyword>
<dbReference type="InterPro" id="IPR001173">
    <property type="entry name" value="Glyco_trans_2-like"/>
</dbReference>
<dbReference type="Gene3D" id="3.90.550.10">
    <property type="entry name" value="Spore Coat Polysaccharide Biosynthesis Protein SpsA, Chain A"/>
    <property type="match status" value="1"/>
</dbReference>
<evidence type="ECO:0000259" key="1">
    <source>
        <dbReference type="Pfam" id="PF00535"/>
    </source>
</evidence>
<keyword evidence="3" id="KW-1185">Reference proteome</keyword>
<feature type="domain" description="Glycosyltransferase 2-like" evidence="1">
    <location>
        <begin position="11"/>
        <end position="166"/>
    </location>
</feature>
<proteinExistence type="predicted"/>
<dbReference type="EMBL" id="SLUP01000001">
    <property type="protein sequence ID" value="TCL69234.1"/>
    <property type="molecule type" value="Genomic_DNA"/>
</dbReference>
<dbReference type="RefSeq" id="WP_165876088.1">
    <property type="nucleotide sequence ID" value="NZ_OX156936.1"/>
</dbReference>
<dbReference type="Pfam" id="PF00535">
    <property type="entry name" value="Glycos_transf_2"/>
    <property type="match status" value="1"/>
</dbReference>
<dbReference type="PANTHER" id="PTHR22916:SF3">
    <property type="entry name" value="UDP-GLCNAC:BETAGAL BETA-1,3-N-ACETYLGLUCOSAMINYLTRANSFERASE-LIKE PROTEIN 1"/>
    <property type="match status" value="1"/>
</dbReference>
<comment type="caution">
    <text evidence="2">The sequence shown here is derived from an EMBL/GenBank/DDBJ whole genome shotgun (WGS) entry which is preliminary data.</text>
</comment>
<dbReference type="CDD" id="cd06433">
    <property type="entry name" value="GT_2_WfgS_like"/>
    <property type="match status" value="1"/>
</dbReference>
<evidence type="ECO:0000313" key="3">
    <source>
        <dbReference type="Proteomes" id="UP000295455"/>
    </source>
</evidence>
<dbReference type="SUPFAM" id="SSF53448">
    <property type="entry name" value="Nucleotide-diphospho-sugar transferases"/>
    <property type="match status" value="1"/>
</dbReference>
<dbReference type="GO" id="GO:0016758">
    <property type="term" value="F:hexosyltransferase activity"/>
    <property type="evidence" value="ECO:0007669"/>
    <property type="project" value="UniProtKB-ARBA"/>
</dbReference>
<name>A0A4R1RS91_9FLAO</name>
<reference evidence="2 3" key="1">
    <citation type="submission" date="2019-03" db="EMBL/GenBank/DDBJ databases">
        <title>Genomic Encyclopedia of Type Strains, Phase IV (KMG-IV): sequencing the most valuable type-strain genomes for metagenomic binning, comparative biology and taxonomic classification.</title>
        <authorList>
            <person name="Goeker M."/>
        </authorList>
    </citation>
    <scope>NUCLEOTIDE SEQUENCE [LARGE SCALE GENOMIC DNA]</scope>
    <source>
        <strain evidence="2 3">DSM 18792</strain>
    </source>
</reference>
<evidence type="ECO:0000313" key="2">
    <source>
        <dbReference type="EMBL" id="TCL69234.1"/>
    </source>
</evidence>
<sequence>MLHRKKRPLVSIITITFNNENTVKDTIESLLNQTYDNLEYIIVDGQSLDETVSIINQYEDKIKSRNILFKFLSEKDEGIADAWNKGLKLSTGDIIGMLNSDDWYDNMAVENVVNCLNINNSELSYGVCKRVNEKNEVTEVMDKKFNPKRIYLNFGFSHTTCFATRKTYDLVGGFNLDYKIAIDTDFLFRAFKLGVKFKKCSNVTFMRLGGVSTKFKSVALNENQRAMLNNGFNPIFVFIYGMIKKGILILQEFKLL</sequence>
<gene>
    <name evidence="2" type="ORF">EV196_101669</name>
</gene>
<accession>A0A4R1RS91</accession>
<dbReference type="PANTHER" id="PTHR22916">
    <property type="entry name" value="GLYCOSYLTRANSFERASE"/>
    <property type="match status" value="1"/>
</dbReference>
<dbReference type="AlphaFoldDB" id="A0A4R1RS91"/>
<dbReference type="Proteomes" id="UP000295455">
    <property type="component" value="Unassembled WGS sequence"/>
</dbReference>
<organism evidence="2 3">
    <name type="scientific">Mariniflexile fucanivorans</name>
    <dbReference type="NCBI Taxonomy" id="264023"/>
    <lineage>
        <taxon>Bacteria</taxon>
        <taxon>Pseudomonadati</taxon>
        <taxon>Bacteroidota</taxon>
        <taxon>Flavobacteriia</taxon>
        <taxon>Flavobacteriales</taxon>
        <taxon>Flavobacteriaceae</taxon>
        <taxon>Mariniflexile</taxon>
    </lineage>
</organism>
<protein>
    <submittedName>
        <fullName evidence="2">Glycosyltransferase involved in cell wall biosynthesis</fullName>
    </submittedName>
</protein>
<dbReference type="InterPro" id="IPR029044">
    <property type="entry name" value="Nucleotide-diphossugar_trans"/>
</dbReference>